<dbReference type="Proteomes" id="UP001353858">
    <property type="component" value="Unassembled WGS sequence"/>
</dbReference>
<dbReference type="EMBL" id="JARPUR010000005">
    <property type="protein sequence ID" value="KAK4875377.1"/>
    <property type="molecule type" value="Genomic_DNA"/>
</dbReference>
<name>A0AAN7PTF5_9COLE</name>
<evidence type="ECO:0000313" key="1">
    <source>
        <dbReference type="EMBL" id="KAK4875377.1"/>
    </source>
</evidence>
<keyword evidence="2" id="KW-1185">Reference proteome</keyword>
<reference evidence="2" key="1">
    <citation type="submission" date="2023-01" db="EMBL/GenBank/DDBJ databases">
        <title>Key to firefly adult light organ development and bioluminescence: homeobox transcription factors regulate luciferase expression and transportation to peroxisome.</title>
        <authorList>
            <person name="Fu X."/>
        </authorList>
    </citation>
    <scope>NUCLEOTIDE SEQUENCE [LARGE SCALE GENOMIC DNA]</scope>
</reference>
<protein>
    <submittedName>
        <fullName evidence="1">Uncharacterized protein</fullName>
    </submittedName>
</protein>
<organism evidence="1 2">
    <name type="scientific">Aquatica leii</name>
    <dbReference type="NCBI Taxonomy" id="1421715"/>
    <lineage>
        <taxon>Eukaryota</taxon>
        <taxon>Metazoa</taxon>
        <taxon>Ecdysozoa</taxon>
        <taxon>Arthropoda</taxon>
        <taxon>Hexapoda</taxon>
        <taxon>Insecta</taxon>
        <taxon>Pterygota</taxon>
        <taxon>Neoptera</taxon>
        <taxon>Endopterygota</taxon>
        <taxon>Coleoptera</taxon>
        <taxon>Polyphaga</taxon>
        <taxon>Elateriformia</taxon>
        <taxon>Elateroidea</taxon>
        <taxon>Lampyridae</taxon>
        <taxon>Luciolinae</taxon>
        <taxon>Aquatica</taxon>
    </lineage>
</organism>
<evidence type="ECO:0000313" key="2">
    <source>
        <dbReference type="Proteomes" id="UP001353858"/>
    </source>
</evidence>
<comment type="caution">
    <text evidence="1">The sequence shown here is derived from an EMBL/GenBank/DDBJ whole genome shotgun (WGS) entry which is preliminary data.</text>
</comment>
<sequence length="256" mass="29576">MSQKSHDSKLLPKLNSNQSVAYHSNCLSLYQISMKRQNEERPEPSDWHKNRQLRQLAFNALCEIITETIVKYRVMYLNDLLSQYKFLLLKFGEGQVHAEDLHEYRAENLESKIMKAFGEQVTIECSKGTPKIVYQYNLDSSQLVSEYAAIESNTKNRCRDVAYVLRNTSSKMSYYEKEQARLLRLLAEYEAEEEDGGELLPSEESNADENVSEQDVQCDMDIEEEDCTLVSEKIAVCVVDIQRYTRSDSLALSLHT</sequence>
<dbReference type="AlphaFoldDB" id="A0AAN7PTF5"/>
<accession>A0AAN7PTF5</accession>
<proteinExistence type="predicted"/>
<gene>
    <name evidence="1" type="ORF">RN001_011799</name>
</gene>